<reference evidence="12" key="1">
    <citation type="submission" date="2022-11" db="EMBL/GenBank/DDBJ databases">
        <authorList>
            <person name="Morgan W.R."/>
            <person name="Tartar A."/>
        </authorList>
    </citation>
    <scope>NUCLEOTIDE SEQUENCE</scope>
    <source>
        <strain evidence="12">ARSEF 373</strain>
    </source>
</reference>
<dbReference type="GO" id="GO:0046872">
    <property type="term" value="F:metal ion binding"/>
    <property type="evidence" value="ECO:0007669"/>
    <property type="project" value="UniProtKB-KW"/>
</dbReference>
<dbReference type="EC" id="2.8.1.8" evidence="9"/>
<dbReference type="AlphaFoldDB" id="A0AAV2Z6X2"/>
<dbReference type="GO" id="GO:0016992">
    <property type="term" value="F:lipoate synthase activity"/>
    <property type="evidence" value="ECO:0007669"/>
    <property type="project" value="UniProtKB-UniRule"/>
</dbReference>
<dbReference type="PANTHER" id="PTHR10949">
    <property type="entry name" value="LIPOYL SYNTHASE"/>
    <property type="match status" value="1"/>
</dbReference>
<evidence type="ECO:0000256" key="2">
    <source>
        <dbReference type="ARBA" id="ARBA00022485"/>
    </source>
</evidence>
<dbReference type="Pfam" id="PF16881">
    <property type="entry name" value="LIAS_N"/>
    <property type="match status" value="1"/>
</dbReference>
<comment type="pathway">
    <text evidence="9">Protein modification; protein lipoylation via endogenous pathway; protein N(6)-(lipoyl)lysine from octanoyl-[acyl-carrier-protein]: step 2/2.</text>
</comment>
<comment type="function">
    <text evidence="9">Catalyzes the radical-mediated insertion of two sulfur atoms into the C-6 and C-8 positions of the octanoyl moiety bound to the lipoyl domains of lipoate-dependent enzymes, thereby converting the octanoylated domains into lipoylated derivatives.</text>
</comment>
<dbReference type="GO" id="GO:0051539">
    <property type="term" value="F:4 iron, 4 sulfur cluster binding"/>
    <property type="evidence" value="ECO:0007669"/>
    <property type="project" value="UniProtKB-UniRule"/>
</dbReference>
<feature type="binding site" evidence="9">
    <location>
        <position position="129"/>
    </location>
    <ligand>
        <name>[4Fe-4S] cluster</name>
        <dbReference type="ChEBI" id="CHEBI:49883"/>
        <label>1</label>
    </ligand>
</feature>
<dbReference type="InterPro" id="IPR031691">
    <property type="entry name" value="LIAS_N"/>
</dbReference>
<dbReference type="NCBIfam" id="TIGR00510">
    <property type="entry name" value="lipA"/>
    <property type="match status" value="1"/>
</dbReference>
<keyword evidence="9" id="KW-0496">Mitochondrion</keyword>
<dbReference type="SFLD" id="SFLDF00271">
    <property type="entry name" value="lipoyl_synthase"/>
    <property type="match status" value="1"/>
</dbReference>
<accession>A0AAV2Z6X2</accession>
<dbReference type="InterPro" id="IPR007197">
    <property type="entry name" value="rSAM"/>
</dbReference>
<comment type="cofactor">
    <cofactor evidence="9">
        <name>[4Fe-4S] cluster</name>
        <dbReference type="ChEBI" id="CHEBI:49883"/>
    </cofactor>
    <text evidence="9">Binds 2 [4Fe-4S] clusters per subunit. One cluster is coordinated with 3 cysteines and an exchangeable S-adenosyl-L-methionine.</text>
</comment>
<keyword evidence="7 9" id="KW-0411">Iron-sulfur</keyword>
<feature type="binding site" evidence="9">
    <location>
        <position position="370"/>
    </location>
    <ligand>
        <name>[4Fe-4S] cluster</name>
        <dbReference type="ChEBI" id="CHEBI:49883"/>
        <label>1</label>
    </ligand>
</feature>
<keyword evidence="3 9" id="KW-0808">Transferase</keyword>
<evidence type="ECO:0000313" key="12">
    <source>
        <dbReference type="EMBL" id="DBA01605.1"/>
    </source>
</evidence>
<reference evidence="12" key="2">
    <citation type="journal article" date="2023" name="Microbiol Resour">
        <title>Decontamination and Annotation of the Draft Genome Sequence of the Oomycete Lagenidium giganteum ARSEF 373.</title>
        <authorList>
            <person name="Morgan W.R."/>
            <person name="Tartar A."/>
        </authorList>
    </citation>
    <scope>NUCLEOTIDE SEQUENCE</scope>
    <source>
        <strain evidence="12">ARSEF 373</strain>
    </source>
</reference>
<dbReference type="CDD" id="cd01335">
    <property type="entry name" value="Radical_SAM"/>
    <property type="match status" value="1"/>
</dbReference>
<evidence type="ECO:0000256" key="7">
    <source>
        <dbReference type="ARBA" id="ARBA00023014"/>
    </source>
</evidence>
<dbReference type="GO" id="GO:0009249">
    <property type="term" value="P:protein lipoylation"/>
    <property type="evidence" value="ECO:0007669"/>
    <property type="project" value="UniProtKB-UniRule"/>
</dbReference>
<evidence type="ECO:0000256" key="8">
    <source>
        <dbReference type="ARBA" id="ARBA00047326"/>
    </source>
</evidence>
<dbReference type="PROSITE" id="PS51918">
    <property type="entry name" value="RADICAL_SAM"/>
    <property type="match status" value="1"/>
</dbReference>
<dbReference type="PANTHER" id="PTHR10949:SF0">
    <property type="entry name" value="LIPOYL SYNTHASE, MITOCHONDRIAL"/>
    <property type="match status" value="1"/>
</dbReference>
<keyword evidence="6 9" id="KW-0408">Iron</keyword>
<evidence type="ECO:0000256" key="3">
    <source>
        <dbReference type="ARBA" id="ARBA00022679"/>
    </source>
</evidence>
<dbReference type="InterPro" id="IPR013785">
    <property type="entry name" value="Aldolase_TIM"/>
</dbReference>
<dbReference type="Proteomes" id="UP001146120">
    <property type="component" value="Unassembled WGS sequence"/>
</dbReference>
<evidence type="ECO:0000256" key="5">
    <source>
        <dbReference type="ARBA" id="ARBA00022723"/>
    </source>
</evidence>
<feature type="domain" description="Radical SAM core" evidence="11">
    <location>
        <begin position="140"/>
        <end position="359"/>
    </location>
</feature>
<keyword evidence="5 9" id="KW-0479">Metal-binding</keyword>
<evidence type="ECO:0000259" key="11">
    <source>
        <dbReference type="PROSITE" id="PS51918"/>
    </source>
</evidence>
<dbReference type="InterPro" id="IPR006638">
    <property type="entry name" value="Elp3/MiaA/NifB-like_rSAM"/>
</dbReference>
<evidence type="ECO:0000256" key="10">
    <source>
        <dbReference type="SAM" id="MobiDB-lite"/>
    </source>
</evidence>
<dbReference type="SFLD" id="SFLDG01058">
    <property type="entry name" value="lipoyl_synthase_like"/>
    <property type="match status" value="1"/>
</dbReference>
<comment type="similarity">
    <text evidence="9">Belongs to the radical SAM superfamily. Lipoyl synthase family.</text>
</comment>
<feature type="binding site" evidence="9">
    <location>
        <position position="155"/>
    </location>
    <ligand>
        <name>[4Fe-4S] cluster</name>
        <dbReference type="ChEBI" id="CHEBI:49883"/>
        <label>2</label>
        <note>4Fe-4S-S-AdoMet</note>
    </ligand>
</feature>
<keyword evidence="2 9" id="KW-0004">4Fe-4S</keyword>
<dbReference type="SMART" id="SM00729">
    <property type="entry name" value="Elp3"/>
    <property type="match status" value="1"/>
</dbReference>
<dbReference type="HAMAP" id="MF_00206">
    <property type="entry name" value="Lipoyl_synth"/>
    <property type="match status" value="1"/>
</dbReference>
<evidence type="ECO:0000256" key="4">
    <source>
        <dbReference type="ARBA" id="ARBA00022691"/>
    </source>
</evidence>
<evidence type="ECO:0000256" key="6">
    <source>
        <dbReference type="ARBA" id="ARBA00023004"/>
    </source>
</evidence>
<feature type="binding site" evidence="9">
    <location>
        <position position="162"/>
    </location>
    <ligand>
        <name>[4Fe-4S] cluster</name>
        <dbReference type="ChEBI" id="CHEBI:49883"/>
        <label>2</label>
        <note>4Fe-4S-S-AdoMet</note>
    </ligand>
</feature>
<comment type="caution">
    <text evidence="12">The sequence shown here is derived from an EMBL/GenBank/DDBJ whole genome shotgun (WGS) entry which is preliminary data.</text>
</comment>
<dbReference type="EMBL" id="DAKRPA010000044">
    <property type="protein sequence ID" value="DBA01605.1"/>
    <property type="molecule type" value="Genomic_DNA"/>
</dbReference>
<comment type="subcellular location">
    <subcellularLocation>
        <location evidence="1 9">Mitochondrion</location>
    </subcellularLocation>
</comment>
<evidence type="ECO:0000256" key="1">
    <source>
        <dbReference type="ARBA" id="ARBA00004173"/>
    </source>
</evidence>
<dbReference type="Gene3D" id="3.20.20.70">
    <property type="entry name" value="Aldolase class I"/>
    <property type="match status" value="1"/>
</dbReference>
<proteinExistence type="inferred from homology"/>
<comment type="catalytic activity">
    <reaction evidence="8 9">
        <text>[[Fe-S] cluster scaffold protein carrying a second [4Fe-4S](2+) cluster] + N(6)-octanoyl-L-lysyl-[protein] + 2 oxidized [2Fe-2S]-[ferredoxin] + 2 S-adenosyl-L-methionine + 4 H(+) = [[Fe-S] cluster scaffold protein] + N(6)-[(R)-dihydrolipoyl]-L-lysyl-[protein] + 4 Fe(3+) + 2 hydrogen sulfide + 2 5'-deoxyadenosine + 2 L-methionine + 2 reduced [2Fe-2S]-[ferredoxin]</text>
        <dbReference type="Rhea" id="RHEA:16585"/>
        <dbReference type="Rhea" id="RHEA-COMP:9928"/>
        <dbReference type="Rhea" id="RHEA-COMP:10000"/>
        <dbReference type="Rhea" id="RHEA-COMP:10001"/>
        <dbReference type="Rhea" id="RHEA-COMP:10475"/>
        <dbReference type="Rhea" id="RHEA-COMP:14568"/>
        <dbReference type="Rhea" id="RHEA-COMP:14569"/>
        <dbReference type="ChEBI" id="CHEBI:15378"/>
        <dbReference type="ChEBI" id="CHEBI:17319"/>
        <dbReference type="ChEBI" id="CHEBI:29034"/>
        <dbReference type="ChEBI" id="CHEBI:29919"/>
        <dbReference type="ChEBI" id="CHEBI:33722"/>
        <dbReference type="ChEBI" id="CHEBI:33737"/>
        <dbReference type="ChEBI" id="CHEBI:33738"/>
        <dbReference type="ChEBI" id="CHEBI:57844"/>
        <dbReference type="ChEBI" id="CHEBI:59789"/>
        <dbReference type="ChEBI" id="CHEBI:78809"/>
        <dbReference type="ChEBI" id="CHEBI:83100"/>
        <dbReference type="EC" id="2.8.1.8"/>
    </reaction>
</comment>
<dbReference type="NCBIfam" id="NF004019">
    <property type="entry name" value="PRK05481.1"/>
    <property type="match status" value="1"/>
</dbReference>
<dbReference type="GO" id="GO:0005739">
    <property type="term" value="C:mitochondrion"/>
    <property type="evidence" value="ECO:0007669"/>
    <property type="project" value="UniProtKB-SubCell"/>
</dbReference>
<gene>
    <name evidence="12" type="ORF">N0F65_011361</name>
</gene>
<dbReference type="SUPFAM" id="SSF102114">
    <property type="entry name" value="Radical SAM enzymes"/>
    <property type="match status" value="1"/>
</dbReference>
<feature type="binding site" evidence="9">
    <location>
        <position position="159"/>
    </location>
    <ligand>
        <name>[4Fe-4S] cluster</name>
        <dbReference type="ChEBI" id="CHEBI:49883"/>
        <label>2</label>
        <note>4Fe-4S-S-AdoMet</note>
    </ligand>
</feature>
<feature type="binding site" evidence="9">
    <location>
        <position position="135"/>
    </location>
    <ligand>
        <name>[4Fe-4S] cluster</name>
        <dbReference type="ChEBI" id="CHEBI:49883"/>
        <label>1</label>
    </ligand>
</feature>
<feature type="region of interest" description="Disordered" evidence="10">
    <location>
        <begin position="78"/>
        <end position="105"/>
    </location>
</feature>
<dbReference type="NCBIfam" id="NF009544">
    <property type="entry name" value="PRK12928.1"/>
    <property type="match status" value="1"/>
</dbReference>
<sequence length="390" mass="42716">MTTLRCLHGLTARTAPHASATAARALSSSAVPQVKVTNSAHGQRLEALRQRLAEEARQGPTFADMGITLEDFAFGTDATTGVKPSRKPNASNRKPSWLKAQPTEGPNYERLKKTVRGLGLATVCEEAKCPNIGECWGGGKDGVATATIMLMGDTCTRGCSFCAVKTSKKPAPLDPEEPAKVASAIAQWGLDYIVFTSVDRDDYADYGAAHFAKTVSLLRAQLPEIIIECLTPDFQGDKELIDMVAKSGLDVFAHNVETVERLQRRVRDYRANYKQSLFVLEQAKASVPTMVTKTSLMLGVGERNEDILQTLKDLRNSGVDVVTFGQYLRPSTKHMPVKEYVTPEAFAEWQKVAEQMGFLYVASGPMVRSSYKAGEFFMKNLLKNRKAAVV</sequence>
<dbReference type="SFLD" id="SFLDS00029">
    <property type="entry name" value="Radical_SAM"/>
    <property type="match status" value="1"/>
</dbReference>
<dbReference type="InterPro" id="IPR058240">
    <property type="entry name" value="rSAM_sf"/>
</dbReference>
<organism evidence="12 13">
    <name type="scientific">Lagenidium giganteum</name>
    <dbReference type="NCBI Taxonomy" id="4803"/>
    <lineage>
        <taxon>Eukaryota</taxon>
        <taxon>Sar</taxon>
        <taxon>Stramenopiles</taxon>
        <taxon>Oomycota</taxon>
        <taxon>Peronosporomycetes</taxon>
        <taxon>Pythiales</taxon>
        <taxon>Pythiaceae</taxon>
    </lineage>
</organism>
<dbReference type="Pfam" id="PF04055">
    <property type="entry name" value="Radical_SAM"/>
    <property type="match status" value="1"/>
</dbReference>
<keyword evidence="4 9" id="KW-0949">S-adenosyl-L-methionine</keyword>
<evidence type="ECO:0000256" key="9">
    <source>
        <dbReference type="HAMAP-Rule" id="MF_03123"/>
    </source>
</evidence>
<dbReference type="InterPro" id="IPR003698">
    <property type="entry name" value="Lipoyl_synth"/>
</dbReference>
<evidence type="ECO:0000313" key="13">
    <source>
        <dbReference type="Proteomes" id="UP001146120"/>
    </source>
</evidence>
<protein>
    <recommendedName>
        <fullName evidence="9">Lipoyl synthase, mitochondrial</fullName>
        <ecNumber evidence="9">2.8.1.8</ecNumber>
    </recommendedName>
    <alternativeName>
        <fullName evidence="9">Lipoate synthase</fullName>
        <shortName evidence="9">LS</shortName>
        <shortName evidence="9">Lip-syn</shortName>
    </alternativeName>
    <alternativeName>
        <fullName evidence="9">Lipoic acid synthase</fullName>
    </alternativeName>
</protein>
<keyword evidence="13" id="KW-1185">Reference proteome</keyword>
<feature type="binding site" evidence="9">
    <location>
        <position position="124"/>
    </location>
    <ligand>
        <name>[4Fe-4S] cluster</name>
        <dbReference type="ChEBI" id="CHEBI:49883"/>
        <label>1</label>
    </ligand>
</feature>
<name>A0AAV2Z6X2_9STRA</name>